<feature type="transmembrane region" description="Helical" evidence="2">
    <location>
        <begin position="208"/>
        <end position="229"/>
    </location>
</feature>
<gene>
    <name evidence="4" type="ORF">PACLA_8A025637</name>
</gene>
<feature type="transmembrane region" description="Helical" evidence="2">
    <location>
        <begin position="338"/>
        <end position="357"/>
    </location>
</feature>
<organism evidence="4 5">
    <name type="scientific">Paramuricea clavata</name>
    <name type="common">Red gorgonian</name>
    <name type="synonym">Violescent sea-whip</name>
    <dbReference type="NCBI Taxonomy" id="317549"/>
    <lineage>
        <taxon>Eukaryota</taxon>
        <taxon>Metazoa</taxon>
        <taxon>Cnidaria</taxon>
        <taxon>Anthozoa</taxon>
        <taxon>Octocorallia</taxon>
        <taxon>Malacalcyonacea</taxon>
        <taxon>Plexauridae</taxon>
        <taxon>Paramuricea</taxon>
    </lineage>
</organism>
<name>A0A7D9EDZ5_PARCT</name>
<keyword evidence="5" id="KW-1185">Reference proteome</keyword>
<dbReference type="OrthoDB" id="5983751at2759"/>
<evidence type="ECO:0000256" key="1">
    <source>
        <dbReference type="SAM" id="MobiDB-lite"/>
    </source>
</evidence>
<feature type="transmembrane region" description="Helical" evidence="2">
    <location>
        <begin position="241"/>
        <end position="261"/>
    </location>
</feature>
<reference evidence="4" key="1">
    <citation type="submission" date="2020-04" db="EMBL/GenBank/DDBJ databases">
        <authorList>
            <person name="Alioto T."/>
            <person name="Alioto T."/>
            <person name="Gomez Garrido J."/>
        </authorList>
    </citation>
    <scope>NUCLEOTIDE SEQUENCE</scope>
    <source>
        <strain evidence="4">A484AB</strain>
    </source>
</reference>
<feature type="transmembrane region" description="Helical" evidence="2">
    <location>
        <begin position="127"/>
        <end position="146"/>
    </location>
</feature>
<feature type="transmembrane region" description="Helical" evidence="2">
    <location>
        <begin position="497"/>
        <end position="520"/>
    </location>
</feature>
<keyword evidence="2" id="KW-0472">Membrane</keyword>
<keyword evidence="3" id="KW-0732">Signal</keyword>
<evidence type="ECO:0000256" key="3">
    <source>
        <dbReference type="SAM" id="SignalP"/>
    </source>
</evidence>
<sequence>MFLEQLIDFLFLAIPWLISEIRCPSRQKQRKQQDSCNDNINVPNPSNPPTDLVSPEQNFNYKEFPDAAEPENEIEARGLLSAASTSSLNYNSLANTVVEFRSGCFLPHKSERGPLLSSIARSIPTNITIILSAIVISGIAGFFAYLDLETTDKCIGIEPYLNNSIPEKVLKWKLIGESCQAWLLNFWFPATIALLFGRKLFIEKFRSLLYIGLIMGQLVVIYKAYLFMYCGSDFRDSYYRYPGNVIFFLGGILGCIEIARATKQSIKRIVLKIGQIFMFSLIMCLSYRNLIVPWFNEQTSDINKAMIASILPLFALIPVAVGKYVVLCHCTDFIQADVSFVLIYFNYLIPVALYRIMQAELTDLRLFVAFSLLHGTFNIIAQATRHFREKLWGRALRKLETRGFRPVPYCSPRIRRLQADLEIQDMLSQFGTLILSQVYMMLYRFSTFDVALSDEIKRIYPRVVIGLAIEFVFAWLSTFIQVWLYNIGIKTIWFRYWLRHVLANGIIMVVAVSYFSQVLLSVFKFRMESSIHDEYTLRNCTMPFTYK</sequence>
<feature type="transmembrane region" description="Helical" evidence="2">
    <location>
        <begin position="307"/>
        <end position="326"/>
    </location>
</feature>
<keyword evidence="2" id="KW-0812">Transmembrane</keyword>
<dbReference type="EMBL" id="CACRXK020005617">
    <property type="protein sequence ID" value="CAB4006829.1"/>
    <property type="molecule type" value="Genomic_DNA"/>
</dbReference>
<feature type="transmembrane region" description="Helical" evidence="2">
    <location>
        <begin position="363"/>
        <end position="381"/>
    </location>
</feature>
<dbReference type="Proteomes" id="UP001152795">
    <property type="component" value="Unassembled WGS sequence"/>
</dbReference>
<keyword evidence="2" id="KW-1133">Transmembrane helix</keyword>
<evidence type="ECO:0000256" key="2">
    <source>
        <dbReference type="SAM" id="Phobius"/>
    </source>
</evidence>
<feature type="transmembrane region" description="Helical" evidence="2">
    <location>
        <begin position="463"/>
        <end position="485"/>
    </location>
</feature>
<proteinExistence type="predicted"/>
<evidence type="ECO:0000313" key="5">
    <source>
        <dbReference type="Proteomes" id="UP001152795"/>
    </source>
</evidence>
<feature type="signal peptide" evidence="3">
    <location>
        <begin position="1"/>
        <end position="20"/>
    </location>
</feature>
<evidence type="ECO:0000313" key="4">
    <source>
        <dbReference type="EMBL" id="CAB4006829.1"/>
    </source>
</evidence>
<feature type="transmembrane region" description="Helical" evidence="2">
    <location>
        <begin position="273"/>
        <end position="295"/>
    </location>
</feature>
<comment type="caution">
    <text evidence="4">The sequence shown here is derived from an EMBL/GenBank/DDBJ whole genome shotgun (WGS) entry which is preliminary data.</text>
</comment>
<dbReference type="AlphaFoldDB" id="A0A7D9EDZ5"/>
<feature type="region of interest" description="Disordered" evidence="1">
    <location>
        <begin position="28"/>
        <end position="52"/>
    </location>
</feature>
<feature type="compositionally biased region" description="Polar residues" evidence="1">
    <location>
        <begin position="34"/>
        <end position="44"/>
    </location>
</feature>
<accession>A0A7D9EDZ5</accession>
<feature type="chain" id="PRO_5043837320" evidence="3">
    <location>
        <begin position="21"/>
        <end position="547"/>
    </location>
</feature>
<protein>
    <submittedName>
        <fullName evidence="4">Uncharacterized protein</fullName>
    </submittedName>
</protein>